<keyword evidence="1" id="KW-0732">Signal</keyword>
<dbReference type="Proteomes" id="UP000008743">
    <property type="component" value="Unassembled WGS sequence"/>
</dbReference>
<dbReference type="OrthoDB" id="10015561at2759"/>
<dbReference type="InParanoid" id="A0A0D2WJ01"/>
<feature type="signal peptide" evidence="1">
    <location>
        <begin position="1"/>
        <end position="29"/>
    </location>
</feature>
<name>A0A0D2WJ01_CAPO3</name>
<keyword evidence="3" id="KW-1185">Reference proteome</keyword>
<accession>A0A0D2WJ01</accession>
<evidence type="ECO:0000256" key="1">
    <source>
        <dbReference type="SAM" id="SignalP"/>
    </source>
</evidence>
<protein>
    <submittedName>
        <fullName evidence="2">Uncharacterized protein</fullName>
    </submittedName>
</protein>
<dbReference type="EMBL" id="KE346360">
    <property type="protein sequence ID" value="KJE89148.1"/>
    <property type="molecule type" value="Genomic_DNA"/>
</dbReference>
<sequence length="264" mass="28755">MQAQQLRGWSAVAVGVVLAQIGLLAISVAAPPPPQPPAWPSAFNTCVSMYVSSSDRDFVRAGWYLDEQHQAVRLDSYGVPLAVLCDRQRRNTLLAGRFAPDPSLGSQALDRMAKHVAGQCGEADGKSFADEQPPIAIAAGVGTCQLGPPLYVFIWHFDLGIEWFIAPGPEGSICHQSNITAKFPAPLNFDSRAVFQETSVVNGTELWHWRTDYFLFSVDAYFRTNDSTPYQLIYATSSNLFSTFNPGPQNSSLFEPPSGVICAP</sequence>
<dbReference type="AlphaFoldDB" id="A0A0D2WJ01"/>
<feature type="chain" id="PRO_5002254996" evidence="1">
    <location>
        <begin position="30"/>
        <end position="264"/>
    </location>
</feature>
<evidence type="ECO:0000313" key="2">
    <source>
        <dbReference type="EMBL" id="KJE89148.1"/>
    </source>
</evidence>
<reference evidence="3" key="1">
    <citation type="submission" date="2011-02" db="EMBL/GenBank/DDBJ databases">
        <title>The Genome Sequence of Capsaspora owczarzaki ATCC 30864.</title>
        <authorList>
            <person name="Russ C."/>
            <person name="Cuomo C."/>
            <person name="Burger G."/>
            <person name="Gray M.W."/>
            <person name="Holland P.W.H."/>
            <person name="King N."/>
            <person name="Lang F.B.F."/>
            <person name="Roger A.J."/>
            <person name="Ruiz-Trillo I."/>
            <person name="Young S.K."/>
            <person name="Zeng Q."/>
            <person name="Gargeya S."/>
            <person name="Alvarado L."/>
            <person name="Berlin A."/>
            <person name="Chapman S.B."/>
            <person name="Chen Z."/>
            <person name="Freedman E."/>
            <person name="Gellesch M."/>
            <person name="Goldberg J."/>
            <person name="Griggs A."/>
            <person name="Gujja S."/>
            <person name="Heilman E."/>
            <person name="Heiman D."/>
            <person name="Howarth C."/>
            <person name="Mehta T."/>
            <person name="Neiman D."/>
            <person name="Pearson M."/>
            <person name="Roberts A."/>
            <person name="Saif S."/>
            <person name="Shea T."/>
            <person name="Shenoy N."/>
            <person name="Sisk P."/>
            <person name="Stolte C."/>
            <person name="Sykes S."/>
            <person name="White J."/>
            <person name="Yandava C."/>
            <person name="Haas B."/>
            <person name="Nusbaum C."/>
            <person name="Birren B."/>
        </authorList>
    </citation>
    <scope>NUCLEOTIDE SEQUENCE</scope>
    <source>
        <strain evidence="3">ATCC 30864</strain>
    </source>
</reference>
<evidence type="ECO:0000313" key="3">
    <source>
        <dbReference type="Proteomes" id="UP000008743"/>
    </source>
</evidence>
<dbReference type="RefSeq" id="XP_004365549.1">
    <property type="nucleotide sequence ID" value="XM_004365492.2"/>
</dbReference>
<organism evidence="2 3">
    <name type="scientific">Capsaspora owczarzaki (strain ATCC 30864)</name>
    <dbReference type="NCBI Taxonomy" id="595528"/>
    <lineage>
        <taxon>Eukaryota</taxon>
        <taxon>Filasterea</taxon>
        <taxon>Capsaspora</taxon>
    </lineage>
</organism>
<proteinExistence type="predicted"/>
<gene>
    <name evidence="2" type="ORF">CAOG_000678</name>
</gene>